<reference evidence="14" key="1">
    <citation type="submission" date="2015-05" db="EMBL/GenBank/DDBJ databases">
        <title>Draft genome sequence of 'Candidatus Phytoplasma Pruni' strain CX, a plant pathogenic bacterium.</title>
        <authorList>
            <person name="Lee I.-M."/>
            <person name="Bottner-Parker K.D."/>
            <person name="Shao J."/>
            <person name="Gundersen-Rindal D.E."/>
            <person name="Zhao Y."/>
            <person name="Davis R.E."/>
        </authorList>
    </citation>
    <scope>NUCLEOTIDE SEQUENCE [LARGE SCALE GENOMIC DNA]</scope>
    <source>
        <strain evidence="14">CX</strain>
    </source>
</reference>
<accession>A0A0M1N0C1</accession>
<dbReference type="RefSeq" id="WP_235443183.1">
    <property type="nucleotide sequence ID" value="NZ_LHCF01000003.1"/>
</dbReference>
<proteinExistence type="inferred from homology"/>
<evidence type="ECO:0000313" key="13">
    <source>
        <dbReference type="EMBL" id="KOR75613.1"/>
    </source>
</evidence>
<gene>
    <name evidence="13" type="ORF">CPX_001403</name>
</gene>
<feature type="transmembrane region" description="Helical" evidence="10">
    <location>
        <begin position="260"/>
        <end position="278"/>
    </location>
</feature>
<dbReference type="PANTHER" id="PTHR43386:SF24">
    <property type="entry name" value="OLIGOPEPTIDE TRANSPORT SYSTEM PERMEASE PROTEIN AMID"/>
    <property type="match status" value="1"/>
</dbReference>
<evidence type="ECO:0000256" key="3">
    <source>
        <dbReference type="ARBA" id="ARBA00022475"/>
    </source>
</evidence>
<evidence type="ECO:0000256" key="2">
    <source>
        <dbReference type="ARBA" id="ARBA00022448"/>
    </source>
</evidence>
<evidence type="ECO:0000256" key="1">
    <source>
        <dbReference type="ARBA" id="ARBA00004651"/>
    </source>
</evidence>
<keyword evidence="7 10" id="KW-1133">Transmembrane helix</keyword>
<feature type="transmembrane region" description="Helical" evidence="10">
    <location>
        <begin position="225"/>
        <end position="248"/>
    </location>
</feature>
<evidence type="ECO:0000313" key="14">
    <source>
        <dbReference type="Proteomes" id="UP000037386"/>
    </source>
</evidence>
<comment type="caution">
    <text evidence="13">The sequence shown here is derived from an EMBL/GenBank/DDBJ whole genome shotgun (WGS) entry which is preliminary data.</text>
</comment>
<keyword evidence="8 10" id="KW-0472">Membrane</keyword>
<dbReference type="Proteomes" id="UP000037386">
    <property type="component" value="Unassembled WGS sequence"/>
</dbReference>
<dbReference type="Gene3D" id="1.10.3720.10">
    <property type="entry name" value="MetI-like"/>
    <property type="match status" value="1"/>
</dbReference>
<keyword evidence="2 10" id="KW-0813">Transport</keyword>
<comment type="similarity">
    <text evidence="9">Belongs to the binding-protein-dependent transport system permease family. OppBC subfamily.</text>
</comment>
<feature type="transmembrane region" description="Helical" evidence="10">
    <location>
        <begin position="334"/>
        <end position="354"/>
    </location>
</feature>
<dbReference type="InterPro" id="IPR000515">
    <property type="entry name" value="MetI-like"/>
</dbReference>
<dbReference type="GO" id="GO:0005886">
    <property type="term" value="C:plasma membrane"/>
    <property type="evidence" value="ECO:0007669"/>
    <property type="project" value="UniProtKB-SubCell"/>
</dbReference>
<sequence>MKLDPKGFQWAKNDSVDTSSGKQVSQTNKEPKKGYYRTSLKQLFKIKSTKVALAMFFFLFLFSLFGGLADPMPKDIQSKHRIFFEKLPPKIPLIEKLSILDGTKTIQVYEEEITNIETFDKNIVKKTKDSREKGKKAVKVDAYLYKQYLSSQKDQLLTETEFHQAETNNSIISFQKTSNGLYKSKLKIFERFFNKKPQNVYFWFGTTDRGEDLFSAISQGARTSLALAFAFSVVNLIIGISIGSFSGYYGGKTDLFIGRIVDFLNLIPFIALVIVLTLKMGVSFTTIMITFLVKGWIPFYNISRTQFLRYKNKEYVLASRMLGTNDLKIMFQQIFPNTIGLLITVFALAIPSFILSEATYSFLGIIKYPNGLSIGELLDRGFRDIELNPHLSVYPTIFLIYIMIAFNLLGNSLRDAFDNCV</sequence>
<keyword evidence="5" id="KW-0571">Peptide transport</keyword>
<dbReference type="PATRIC" id="fig|479893.3.peg.186"/>
<evidence type="ECO:0000259" key="12">
    <source>
        <dbReference type="PROSITE" id="PS50928"/>
    </source>
</evidence>
<dbReference type="STRING" id="479893.CPX_001403"/>
<evidence type="ECO:0000256" key="11">
    <source>
        <dbReference type="SAM" id="MobiDB-lite"/>
    </source>
</evidence>
<protein>
    <recommendedName>
        <fullName evidence="12">ABC transmembrane type-1 domain-containing protein</fullName>
    </recommendedName>
</protein>
<feature type="domain" description="ABC transmembrane type-1" evidence="12">
    <location>
        <begin position="221"/>
        <end position="410"/>
    </location>
</feature>
<evidence type="ECO:0000256" key="6">
    <source>
        <dbReference type="ARBA" id="ARBA00022927"/>
    </source>
</evidence>
<dbReference type="GO" id="GO:0055085">
    <property type="term" value="P:transmembrane transport"/>
    <property type="evidence" value="ECO:0007669"/>
    <property type="project" value="InterPro"/>
</dbReference>
<keyword evidence="4 10" id="KW-0812">Transmembrane</keyword>
<dbReference type="InterPro" id="IPR050366">
    <property type="entry name" value="BP-dependent_transpt_permease"/>
</dbReference>
<dbReference type="GO" id="GO:0015031">
    <property type="term" value="P:protein transport"/>
    <property type="evidence" value="ECO:0007669"/>
    <property type="project" value="UniProtKB-KW"/>
</dbReference>
<dbReference type="PANTHER" id="PTHR43386">
    <property type="entry name" value="OLIGOPEPTIDE TRANSPORT SYSTEM PERMEASE PROTEIN APPC"/>
    <property type="match status" value="1"/>
</dbReference>
<feature type="transmembrane region" description="Helical" evidence="10">
    <location>
        <begin position="391"/>
        <end position="409"/>
    </location>
</feature>
<evidence type="ECO:0000256" key="10">
    <source>
        <dbReference type="RuleBase" id="RU363032"/>
    </source>
</evidence>
<dbReference type="EMBL" id="LHCF01000003">
    <property type="protein sequence ID" value="KOR75613.1"/>
    <property type="molecule type" value="Genomic_DNA"/>
</dbReference>
<feature type="region of interest" description="Disordered" evidence="11">
    <location>
        <begin position="11"/>
        <end position="30"/>
    </location>
</feature>
<dbReference type="SUPFAM" id="SSF161098">
    <property type="entry name" value="MetI-like"/>
    <property type="match status" value="1"/>
</dbReference>
<dbReference type="PROSITE" id="PS50928">
    <property type="entry name" value="ABC_TM1"/>
    <property type="match status" value="1"/>
</dbReference>
<evidence type="ECO:0000256" key="4">
    <source>
        <dbReference type="ARBA" id="ARBA00022692"/>
    </source>
</evidence>
<feature type="transmembrane region" description="Helical" evidence="10">
    <location>
        <begin position="51"/>
        <end position="69"/>
    </location>
</feature>
<dbReference type="AlphaFoldDB" id="A0A0M1N0C1"/>
<comment type="subcellular location">
    <subcellularLocation>
        <location evidence="1 10">Cell membrane</location>
        <topology evidence="1 10">Multi-pass membrane protein</topology>
    </subcellularLocation>
</comment>
<dbReference type="InterPro" id="IPR035906">
    <property type="entry name" value="MetI-like_sf"/>
</dbReference>
<evidence type="ECO:0000256" key="8">
    <source>
        <dbReference type="ARBA" id="ARBA00023136"/>
    </source>
</evidence>
<keyword evidence="3" id="KW-1003">Cell membrane</keyword>
<organism evidence="13 14">
    <name type="scientific">Candidatus Phytoplasma pruni</name>
    <dbReference type="NCBI Taxonomy" id="479893"/>
    <lineage>
        <taxon>Bacteria</taxon>
        <taxon>Bacillati</taxon>
        <taxon>Mycoplasmatota</taxon>
        <taxon>Mollicutes</taxon>
        <taxon>Acholeplasmatales</taxon>
        <taxon>Acholeplasmataceae</taxon>
        <taxon>Candidatus Phytoplasma</taxon>
        <taxon>16SrIII (X-disease group)</taxon>
    </lineage>
</organism>
<evidence type="ECO:0000256" key="5">
    <source>
        <dbReference type="ARBA" id="ARBA00022856"/>
    </source>
</evidence>
<feature type="transmembrane region" description="Helical" evidence="10">
    <location>
        <begin position="284"/>
        <end position="303"/>
    </location>
</feature>
<feature type="compositionally biased region" description="Polar residues" evidence="11">
    <location>
        <begin position="16"/>
        <end position="28"/>
    </location>
</feature>
<evidence type="ECO:0000256" key="7">
    <source>
        <dbReference type="ARBA" id="ARBA00022989"/>
    </source>
</evidence>
<dbReference type="CDD" id="cd06261">
    <property type="entry name" value="TM_PBP2"/>
    <property type="match status" value="1"/>
</dbReference>
<dbReference type="GO" id="GO:0015833">
    <property type="term" value="P:peptide transport"/>
    <property type="evidence" value="ECO:0007669"/>
    <property type="project" value="UniProtKB-KW"/>
</dbReference>
<name>A0A0M1N0C1_9MOLU</name>
<keyword evidence="6" id="KW-0653">Protein transport</keyword>
<evidence type="ECO:0000256" key="9">
    <source>
        <dbReference type="ARBA" id="ARBA00024202"/>
    </source>
</evidence>
<dbReference type="Pfam" id="PF00528">
    <property type="entry name" value="BPD_transp_1"/>
    <property type="match status" value="1"/>
</dbReference>